<organism evidence="1 2">
    <name type="scientific">Metabacillus sediminilitoris</name>
    <dbReference type="NCBI Taxonomy" id="2567941"/>
    <lineage>
        <taxon>Bacteria</taxon>
        <taxon>Bacillati</taxon>
        <taxon>Bacillota</taxon>
        <taxon>Bacilli</taxon>
        <taxon>Bacillales</taxon>
        <taxon>Bacillaceae</taxon>
        <taxon>Metabacillus</taxon>
    </lineage>
</organism>
<dbReference type="NCBIfam" id="TIGR02115">
    <property type="entry name" value="potass_kdpF"/>
    <property type="match status" value="1"/>
</dbReference>
<name>A0A4S4BV97_9BACI</name>
<dbReference type="GO" id="GO:0005886">
    <property type="term" value="C:plasma membrane"/>
    <property type="evidence" value="ECO:0007669"/>
    <property type="project" value="InterPro"/>
</dbReference>
<protein>
    <submittedName>
        <fullName evidence="1">K(+)-transporting ATPase subunit F</fullName>
    </submittedName>
</protein>
<accession>A0A4S4BV97</accession>
<keyword evidence="2" id="KW-1185">Reference proteome</keyword>
<dbReference type="Proteomes" id="UP000310334">
    <property type="component" value="Unassembled WGS sequence"/>
</dbReference>
<sequence length="26" mass="3032">MISLLFGVSIILMIYLTYVLLNPEKF</sequence>
<dbReference type="AlphaFoldDB" id="A0A4S4BV97"/>
<evidence type="ECO:0000313" key="1">
    <source>
        <dbReference type="EMBL" id="THF79029.1"/>
    </source>
</evidence>
<proteinExistence type="predicted"/>
<comment type="caution">
    <text evidence="1">The sequence shown here is derived from an EMBL/GenBank/DDBJ whole genome shotgun (WGS) entry which is preliminary data.</text>
</comment>
<dbReference type="GO" id="GO:0008556">
    <property type="term" value="F:P-type potassium transmembrane transporter activity"/>
    <property type="evidence" value="ECO:0007669"/>
    <property type="project" value="InterPro"/>
</dbReference>
<evidence type="ECO:0000313" key="2">
    <source>
        <dbReference type="Proteomes" id="UP000310334"/>
    </source>
</evidence>
<dbReference type="RefSeq" id="WP_136355269.1">
    <property type="nucleotide sequence ID" value="NZ_CP046266.1"/>
</dbReference>
<dbReference type="EMBL" id="SSNT01000010">
    <property type="protein sequence ID" value="THF79029.1"/>
    <property type="molecule type" value="Genomic_DNA"/>
</dbReference>
<dbReference type="InterPro" id="IPR011726">
    <property type="entry name" value="KdpF"/>
</dbReference>
<reference evidence="1 2" key="1">
    <citation type="submission" date="2019-04" db="EMBL/GenBank/DDBJ databases">
        <title>Bacillus sediminilitoris sp. nov., isolated from a tidal flat sediment on the East China Sea.</title>
        <authorList>
            <person name="Wei Y."/>
            <person name="Mao H."/>
            <person name="Fang J."/>
        </authorList>
    </citation>
    <scope>NUCLEOTIDE SEQUENCE [LARGE SCALE GENOMIC DNA]</scope>
    <source>
        <strain evidence="1 2">DSL-17</strain>
    </source>
</reference>
<dbReference type="Pfam" id="PF09604">
    <property type="entry name" value="Potass_KdpF"/>
    <property type="match status" value="1"/>
</dbReference>
<gene>
    <name evidence="1" type="primary">kdpF</name>
    <name evidence="1" type="ORF">E6W99_14250</name>
</gene>